<evidence type="ECO:0000313" key="5">
    <source>
        <dbReference type="EMBL" id="SFB47952.1"/>
    </source>
</evidence>
<dbReference type="Proteomes" id="UP000199113">
    <property type="component" value="Unassembled WGS sequence"/>
</dbReference>
<reference evidence="4 7" key="3">
    <citation type="submission" date="2017-12" db="EMBL/GenBank/DDBJ databases">
        <title>Pharmacopeia of the Arctic Ocean.</title>
        <authorList>
            <person name="Collins E."/>
            <person name="Ducluzeau A.-L."/>
        </authorList>
    </citation>
    <scope>NUCLEOTIDE SEQUENCE [LARGE SCALE GENOMIC DNA]</scope>
    <source>
        <strain evidence="4 7">DSM 23325</strain>
    </source>
</reference>
<accession>A0A1I1BDW2</accession>
<evidence type="ECO:0000259" key="3">
    <source>
        <dbReference type="Pfam" id="PF07859"/>
    </source>
</evidence>
<dbReference type="PANTHER" id="PTHR48081:SF8">
    <property type="entry name" value="ALPHA_BETA HYDROLASE FOLD-3 DOMAIN-CONTAINING PROTEIN-RELATED"/>
    <property type="match status" value="1"/>
</dbReference>
<dbReference type="GO" id="GO:0016787">
    <property type="term" value="F:hydrolase activity"/>
    <property type="evidence" value="ECO:0007669"/>
    <property type="project" value="UniProtKB-KW"/>
</dbReference>
<dbReference type="Proteomes" id="UP000233565">
    <property type="component" value="Unassembled WGS sequence"/>
</dbReference>
<dbReference type="Gene3D" id="3.40.50.1820">
    <property type="entry name" value="alpha/beta hydrolase"/>
    <property type="match status" value="1"/>
</dbReference>
<dbReference type="InterPro" id="IPR050300">
    <property type="entry name" value="GDXG_lipolytic_enzyme"/>
</dbReference>
<keyword evidence="2 4" id="KW-0378">Hydrolase</keyword>
<dbReference type="InterPro" id="IPR002168">
    <property type="entry name" value="Lipase_GDXG_HIS_AS"/>
</dbReference>
<reference evidence="5" key="1">
    <citation type="submission" date="2016-10" db="EMBL/GenBank/DDBJ databases">
        <authorList>
            <person name="de Groot N.N."/>
        </authorList>
    </citation>
    <scope>NUCLEOTIDE SEQUENCE [LARGE SCALE GENOMIC DNA]</scope>
    <source>
        <strain evidence="5">CGMCC 1.10697</strain>
    </source>
</reference>
<evidence type="ECO:0000313" key="4">
    <source>
        <dbReference type="EMBL" id="PKH38475.1"/>
    </source>
</evidence>
<evidence type="ECO:0000256" key="1">
    <source>
        <dbReference type="ARBA" id="ARBA00010515"/>
    </source>
</evidence>
<keyword evidence="7" id="KW-1185">Reference proteome</keyword>
<gene>
    <name evidence="4" type="ORF">CXG46_15635</name>
    <name evidence="5" type="ORF">SAMN05192575_11650</name>
</gene>
<evidence type="ECO:0000313" key="6">
    <source>
        <dbReference type="Proteomes" id="UP000199113"/>
    </source>
</evidence>
<dbReference type="OrthoDB" id="3181909at2"/>
<dbReference type="InterPro" id="IPR029058">
    <property type="entry name" value="AB_hydrolase_fold"/>
</dbReference>
<dbReference type="EMBL" id="PJBV01000033">
    <property type="protein sequence ID" value="PKH38475.1"/>
    <property type="molecule type" value="Genomic_DNA"/>
</dbReference>
<feature type="domain" description="Alpha/beta hydrolase fold-3" evidence="3">
    <location>
        <begin position="86"/>
        <end position="292"/>
    </location>
</feature>
<organism evidence="5 6">
    <name type="scientific">Nocardioides alpinus</name>
    <dbReference type="NCBI Taxonomy" id="748909"/>
    <lineage>
        <taxon>Bacteria</taxon>
        <taxon>Bacillati</taxon>
        <taxon>Actinomycetota</taxon>
        <taxon>Actinomycetes</taxon>
        <taxon>Propionibacteriales</taxon>
        <taxon>Nocardioidaceae</taxon>
        <taxon>Nocardioides</taxon>
    </lineage>
</organism>
<evidence type="ECO:0000313" key="7">
    <source>
        <dbReference type="Proteomes" id="UP000233565"/>
    </source>
</evidence>
<evidence type="ECO:0000256" key="2">
    <source>
        <dbReference type="ARBA" id="ARBA00022801"/>
    </source>
</evidence>
<dbReference type="EMBL" id="FOKC01000016">
    <property type="protein sequence ID" value="SFB47952.1"/>
    <property type="molecule type" value="Genomic_DNA"/>
</dbReference>
<dbReference type="AlphaFoldDB" id="A0A1I1BDW2"/>
<dbReference type="PROSITE" id="PS01173">
    <property type="entry name" value="LIPASE_GDXG_HIS"/>
    <property type="match status" value="1"/>
</dbReference>
<dbReference type="PANTHER" id="PTHR48081">
    <property type="entry name" value="AB HYDROLASE SUPERFAMILY PROTEIN C4A8.06C"/>
    <property type="match status" value="1"/>
</dbReference>
<sequence>MTLDADMARVLEEQRARSPRADEQTTDMQGLLAQLRRQHEEGVQWMTPPAVRDRVSDVEDIGLEDEEGARVASRIYRPDAYGQGTLVWLHGGGWMTGSLETADVVARALCARAGLVVVSVDYRLAPEHPWPAAVDDARNAVNWVAKKVRSRELPGPVLVGGDSAGGNIAAVIALEPDLKDVLGGQVLVYPAVRLDAEPPGLPSRAEYKEGFGLEPNALEIAVQAYAPRAQDRTDPRVSPGLSTELAAAPPTIVVTAGCDPLRDEGNGYADALRAAGVPVQLIELPGLIHGCLDMTGQSSVADRAASEVAAALNKLVREYASPVDAPMRSRRSAP</sequence>
<dbReference type="RefSeq" id="WP_091201919.1">
    <property type="nucleotide sequence ID" value="NZ_FOKC01000016.1"/>
</dbReference>
<dbReference type="SUPFAM" id="SSF53474">
    <property type="entry name" value="alpha/beta-Hydrolases"/>
    <property type="match status" value="1"/>
</dbReference>
<name>A0A1I1BDW2_9ACTN</name>
<proteinExistence type="inferred from homology"/>
<dbReference type="Pfam" id="PF07859">
    <property type="entry name" value="Abhydrolase_3"/>
    <property type="match status" value="1"/>
</dbReference>
<dbReference type="STRING" id="748909.SAMN05192575_11650"/>
<comment type="similarity">
    <text evidence="1">Belongs to the 'GDXG' lipolytic enzyme family.</text>
</comment>
<protein>
    <submittedName>
        <fullName evidence="5">Acetyl esterase</fullName>
    </submittedName>
    <submittedName>
        <fullName evidence="4">Alpha/beta hydrolase</fullName>
    </submittedName>
</protein>
<reference evidence="6" key="2">
    <citation type="submission" date="2016-10" db="EMBL/GenBank/DDBJ databases">
        <authorList>
            <person name="Varghese N."/>
            <person name="Submissions S."/>
        </authorList>
    </citation>
    <scope>NUCLEOTIDE SEQUENCE [LARGE SCALE GENOMIC DNA]</scope>
    <source>
        <strain evidence="6">CGMCC 1.10697</strain>
    </source>
</reference>
<dbReference type="InterPro" id="IPR013094">
    <property type="entry name" value="AB_hydrolase_3"/>
</dbReference>